<evidence type="ECO:0000256" key="13">
    <source>
        <dbReference type="ARBA" id="ARBA00023012"/>
    </source>
</evidence>
<feature type="domain" description="HPt" evidence="22">
    <location>
        <begin position="1112"/>
        <end position="1203"/>
    </location>
</feature>
<evidence type="ECO:0000259" key="22">
    <source>
        <dbReference type="PROSITE" id="PS50894"/>
    </source>
</evidence>
<dbReference type="PROSITE" id="PS50894">
    <property type="entry name" value="HPT"/>
    <property type="match status" value="1"/>
</dbReference>
<sequence>MQTWGVAATSDDANREATGPGPALGAIILPACAAAVIAHFTRSLGHGSPVPIMWLANAVAVALIAMLSPLRCGTRHSVLAVLASFGALLWVHLLHLPAATAIGLALAHGLEIGAAMIVLRRPSARPPQAGDLVGFGLMIGCFILASMLSAGIASIVLPADVAAMKPAWLWFISHSAALAFVVPLVMSTRVVIPPAARGHRHLPPSGPAAIMAVVLAGTIAVFAQNTMPFLFMPVPLIVLAGLLLGTRGTALALLIVSAIAMSATLMGSGPVVLTRGAAEMQIVTLQAFLAVLVLVGLPLAGVVERARADRAELIASREDKRRVLDNIDEVIFRVDPEGRCVTLNAAWERITGHGLEESLGRPFHEFLGDDDGSDARERFEQLIRGQRGLMTSLHTIHRPDGDIRHVEVRMRAAYDANGCPIGLVGHIRDISERTSNRLALEASERTFATLAAASPAGIWRTNARGEALSVNRAFKEMTGLRDGEWEGTQWADAIHPLDFERVFAEWTAAVSSRGEFRGEWRWQRHDGSIVWVATVGAPHIDARGRLVGYVGINIDITQRREAELRLAERENQIATVFDNVRDALFMIAPDGRCSFVSPSAGSLFDLAPAALDNRPFAQLFHPADAATIEQAMERLWRGEKASCGLVFRLADANPAVTETRWLSAQFSMASDPMDGAPAALIASLRDVTESKRLETELTEARRRAEHAAETKTSFLANMSHEIRTPMNGVIGFTDLLMQSELSTSQRRHVRMISESGRAMLRLLNDILDMSRIESGQMSIQPAPLDLRAKLDSCCSLLEPMACKKGITLSCSIDPAVPTRIVGDPLRVRQILLNLMGNAVKFTDEGTVRVTAQLESAATGSMLAIEVADSGIGIAPDQLDVIFSQFRQGDSSIGRRYGGTGLGLAISAQLAELMGGRIDVRSVIGEGTCFTVRIPLTIADSSAPATSVAADALGDIAEVEGGHDPVSGCPLRVLVAEDHDINQELVMAMCRRAGLIPELARNGEEAVRMVASARREDQPYAMVLMDMQMPVVDGLEATRRIRASGITAEQLPIVALTANCYDEDIKACLDAGMQGHLPKPLQLVALRNAIAMHAVMQHRTPDAQRPFAPPARKPQITNDLSARYTERKRETLRMLAMTAEGIEEPQWDLLAQQLHKLAGSAGYFGDRDLGERARMLQDRLRSTDCGETRLGLVRKEWAEMGNAA</sequence>
<evidence type="ECO:0000256" key="6">
    <source>
        <dbReference type="ARBA" id="ARBA00022553"/>
    </source>
</evidence>
<evidence type="ECO:0000313" key="23">
    <source>
        <dbReference type="EMBL" id="GGD71408.1"/>
    </source>
</evidence>
<evidence type="ECO:0000259" key="21">
    <source>
        <dbReference type="PROSITE" id="PS50113"/>
    </source>
</evidence>
<dbReference type="CDD" id="cd16922">
    <property type="entry name" value="HATPase_EvgS-ArcB-TorS-like"/>
    <property type="match status" value="1"/>
</dbReference>
<accession>A0A916Z1M5</accession>
<dbReference type="Pfam" id="PF08447">
    <property type="entry name" value="PAS_3"/>
    <property type="match status" value="1"/>
</dbReference>
<dbReference type="InterPro" id="IPR007895">
    <property type="entry name" value="MASE1"/>
</dbReference>
<dbReference type="InterPro" id="IPR036641">
    <property type="entry name" value="HPT_dom_sf"/>
</dbReference>
<dbReference type="InterPro" id="IPR003594">
    <property type="entry name" value="HATPase_dom"/>
</dbReference>
<evidence type="ECO:0000313" key="24">
    <source>
        <dbReference type="Proteomes" id="UP000612349"/>
    </source>
</evidence>
<keyword evidence="4" id="KW-1003">Cell membrane</keyword>
<feature type="domain" description="PAC" evidence="21">
    <location>
        <begin position="516"/>
        <end position="568"/>
    </location>
</feature>
<evidence type="ECO:0000256" key="16">
    <source>
        <dbReference type="PROSITE-ProRule" id="PRU00169"/>
    </source>
</evidence>
<reference evidence="23" key="2">
    <citation type="submission" date="2020-09" db="EMBL/GenBank/DDBJ databases">
        <authorList>
            <person name="Sun Q."/>
            <person name="Zhou Y."/>
        </authorList>
    </citation>
    <scope>NUCLEOTIDE SEQUENCE</scope>
    <source>
        <strain evidence="23">CGMCC 1.15360</strain>
    </source>
</reference>
<keyword evidence="5" id="KW-0997">Cell inner membrane</keyword>
<dbReference type="CDD" id="cd17546">
    <property type="entry name" value="REC_hyHK_CKI1_RcsC-like"/>
    <property type="match status" value="1"/>
</dbReference>
<dbReference type="SMART" id="SM00086">
    <property type="entry name" value="PAC"/>
    <property type="match status" value="2"/>
</dbReference>
<dbReference type="GO" id="GO:0005524">
    <property type="term" value="F:ATP binding"/>
    <property type="evidence" value="ECO:0007669"/>
    <property type="project" value="UniProtKB-KW"/>
</dbReference>
<feature type="transmembrane region" description="Helical" evidence="17">
    <location>
        <begin position="21"/>
        <end position="40"/>
    </location>
</feature>
<dbReference type="PROSITE" id="PS50112">
    <property type="entry name" value="PAS"/>
    <property type="match status" value="3"/>
</dbReference>
<dbReference type="GO" id="GO:0009927">
    <property type="term" value="F:histidine phosphotransfer kinase activity"/>
    <property type="evidence" value="ECO:0007669"/>
    <property type="project" value="TreeGrafter"/>
</dbReference>
<feature type="domain" description="PAS" evidence="20">
    <location>
        <begin position="316"/>
        <end position="386"/>
    </location>
</feature>
<evidence type="ECO:0000256" key="11">
    <source>
        <dbReference type="ARBA" id="ARBA00022840"/>
    </source>
</evidence>
<keyword evidence="6 16" id="KW-0597">Phosphoprotein</keyword>
<comment type="subcellular location">
    <subcellularLocation>
        <location evidence="2">Cell inner membrane</location>
        <topology evidence="2">Multi-pass membrane protein</topology>
    </subcellularLocation>
</comment>
<feature type="transmembrane region" description="Helical" evidence="17">
    <location>
        <begin position="101"/>
        <end position="120"/>
    </location>
</feature>
<dbReference type="FunFam" id="1.10.287.130:FF:000004">
    <property type="entry name" value="Ethylene receptor 1"/>
    <property type="match status" value="1"/>
</dbReference>
<keyword evidence="24" id="KW-1185">Reference proteome</keyword>
<dbReference type="SUPFAM" id="SSF55874">
    <property type="entry name" value="ATPase domain of HSP90 chaperone/DNA topoisomerase II/histidine kinase"/>
    <property type="match status" value="1"/>
</dbReference>
<evidence type="ECO:0000256" key="8">
    <source>
        <dbReference type="ARBA" id="ARBA00022692"/>
    </source>
</evidence>
<dbReference type="SUPFAM" id="SSF47384">
    <property type="entry name" value="Homodimeric domain of signal transducing histidine kinase"/>
    <property type="match status" value="1"/>
</dbReference>
<dbReference type="InterPro" id="IPR000700">
    <property type="entry name" value="PAS-assoc_C"/>
</dbReference>
<dbReference type="Gene3D" id="3.30.450.20">
    <property type="entry name" value="PAS domain"/>
    <property type="match status" value="3"/>
</dbReference>
<dbReference type="PROSITE" id="PS50113">
    <property type="entry name" value="PAC"/>
    <property type="match status" value="2"/>
</dbReference>
<feature type="transmembrane region" description="Helical" evidence="17">
    <location>
        <begin position="285"/>
        <end position="303"/>
    </location>
</feature>
<dbReference type="InterPro" id="IPR008207">
    <property type="entry name" value="Sig_transdc_His_kin_Hpt_dom"/>
</dbReference>
<evidence type="ECO:0000259" key="18">
    <source>
        <dbReference type="PROSITE" id="PS50109"/>
    </source>
</evidence>
<proteinExistence type="predicted"/>
<feature type="transmembrane region" description="Helical" evidence="17">
    <location>
        <begin position="52"/>
        <end position="70"/>
    </location>
</feature>
<evidence type="ECO:0000256" key="12">
    <source>
        <dbReference type="ARBA" id="ARBA00022989"/>
    </source>
</evidence>
<dbReference type="PROSITE" id="PS50110">
    <property type="entry name" value="RESPONSE_REGULATORY"/>
    <property type="match status" value="1"/>
</dbReference>
<dbReference type="AlphaFoldDB" id="A0A916Z1M5"/>
<keyword evidence="11" id="KW-0067">ATP-binding</keyword>
<feature type="modified residue" description="Phosphohistidine" evidence="15">
    <location>
        <position position="1154"/>
    </location>
</feature>
<dbReference type="GO" id="GO:0000155">
    <property type="term" value="F:phosphorelay sensor kinase activity"/>
    <property type="evidence" value="ECO:0007669"/>
    <property type="project" value="InterPro"/>
</dbReference>
<dbReference type="GO" id="GO:0005886">
    <property type="term" value="C:plasma membrane"/>
    <property type="evidence" value="ECO:0007669"/>
    <property type="project" value="UniProtKB-SubCell"/>
</dbReference>
<dbReference type="InterPro" id="IPR036097">
    <property type="entry name" value="HisK_dim/P_sf"/>
</dbReference>
<dbReference type="Proteomes" id="UP000612349">
    <property type="component" value="Unassembled WGS sequence"/>
</dbReference>
<dbReference type="InterPro" id="IPR001610">
    <property type="entry name" value="PAC"/>
</dbReference>
<dbReference type="SUPFAM" id="SSF55785">
    <property type="entry name" value="PYP-like sensor domain (PAS domain)"/>
    <property type="match status" value="3"/>
</dbReference>
<evidence type="ECO:0000256" key="4">
    <source>
        <dbReference type="ARBA" id="ARBA00022475"/>
    </source>
</evidence>
<keyword evidence="13" id="KW-0902">Two-component regulatory system</keyword>
<dbReference type="SMART" id="SM00091">
    <property type="entry name" value="PAS"/>
    <property type="match status" value="3"/>
</dbReference>
<dbReference type="PANTHER" id="PTHR43047">
    <property type="entry name" value="TWO-COMPONENT HISTIDINE PROTEIN KINASE"/>
    <property type="match status" value="1"/>
</dbReference>
<dbReference type="InterPro" id="IPR036890">
    <property type="entry name" value="HATPase_C_sf"/>
</dbReference>
<protein>
    <recommendedName>
        <fullName evidence="3">histidine kinase</fullName>
        <ecNumber evidence="3">2.7.13.3</ecNumber>
    </recommendedName>
</protein>
<evidence type="ECO:0000256" key="1">
    <source>
        <dbReference type="ARBA" id="ARBA00000085"/>
    </source>
</evidence>
<dbReference type="Pfam" id="PF02518">
    <property type="entry name" value="HATPase_c"/>
    <property type="match status" value="1"/>
</dbReference>
<evidence type="ECO:0000256" key="15">
    <source>
        <dbReference type="PROSITE-ProRule" id="PRU00110"/>
    </source>
</evidence>
<dbReference type="Pfam" id="PF00512">
    <property type="entry name" value="HisKA"/>
    <property type="match status" value="1"/>
</dbReference>
<dbReference type="EC" id="2.7.13.3" evidence="3"/>
<evidence type="ECO:0000256" key="9">
    <source>
        <dbReference type="ARBA" id="ARBA00022741"/>
    </source>
</evidence>
<keyword evidence="9" id="KW-0547">Nucleotide-binding</keyword>
<dbReference type="SMART" id="SM00388">
    <property type="entry name" value="HisKA"/>
    <property type="match status" value="1"/>
</dbReference>
<feature type="domain" description="PAC" evidence="21">
    <location>
        <begin position="389"/>
        <end position="442"/>
    </location>
</feature>
<feature type="domain" description="Histidine kinase" evidence="18">
    <location>
        <begin position="717"/>
        <end position="937"/>
    </location>
</feature>
<keyword evidence="14 17" id="KW-0472">Membrane</keyword>
<dbReference type="CDD" id="cd00082">
    <property type="entry name" value="HisKA"/>
    <property type="match status" value="1"/>
</dbReference>
<feature type="domain" description="PAS" evidence="20">
    <location>
        <begin position="569"/>
        <end position="639"/>
    </location>
</feature>
<dbReference type="SMART" id="SM00448">
    <property type="entry name" value="REC"/>
    <property type="match status" value="1"/>
</dbReference>
<evidence type="ECO:0000256" key="5">
    <source>
        <dbReference type="ARBA" id="ARBA00022519"/>
    </source>
</evidence>
<dbReference type="EMBL" id="BMIP01000004">
    <property type="protein sequence ID" value="GGD71408.1"/>
    <property type="molecule type" value="Genomic_DNA"/>
</dbReference>
<dbReference type="PROSITE" id="PS50109">
    <property type="entry name" value="HIS_KIN"/>
    <property type="match status" value="1"/>
</dbReference>
<feature type="modified residue" description="4-aspartylphosphate" evidence="16">
    <location>
        <position position="1025"/>
    </location>
</feature>
<keyword evidence="8 17" id="KW-0812">Transmembrane</keyword>
<evidence type="ECO:0000256" key="14">
    <source>
        <dbReference type="ARBA" id="ARBA00023136"/>
    </source>
</evidence>
<feature type="domain" description="Response regulatory" evidence="19">
    <location>
        <begin position="971"/>
        <end position="1093"/>
    </location>
</feature>
<keyword evidence="12 17" id="KW-1133">Transmembrane helix</keyword>
<gene>
    <name evidence="23" type="ORF">GCM10010990_21160</name>
</gene>
<dbReference type="InterPro" id="IPR013655">
    <property type="entry name" value="PAS_fold_3"/>
</dbReference>
<evidence type="ECO:0000256" key="3">
    <source>
        <dbReference type="ARBA" id="ARBA00012438"/>
    </source>
</evidence>
<dbReference type="Pfam" id="PF08448">
    <property type="entry name" value="PAS_4"/>
    <property type="match status" value="2"/>
</dbReference>
<dbReference type="InterPro" id="IPR011006">
    <property type="entry name" value="CheY-like_superfamily"/>
</dbReference>
<reference evidence="23" key="1">
    <citation type="journal article" date="2014" name="Int. J. Syst. Evol. Microbiol.">
        <title>Complete genome sequence of Corynebacterium casei LMG S-19264T (=DSM 44701T), isolated from a smear-ripened cheese.</title>
        <authorList>
            <consortium name="US DOE Joint Genome Institute (JGI-PGF)"/>
            <person name="Walter F."/>
            <person name="Albersmeier A."/>
            <person name="Kalinowski J."/>
            <person name="Ruckert C."/>
        </authorList>
    </citation>
    <scope>NUCLEOTIDE SEQUENCE</scope>
    <source>
        <strain evidence="23">CGMCC 1.15360</strain>
    </source>
</reference>
<dbReference type="InterPro" id="IPR035965">
    <property type="entry name" value="PAS-like_dom_sf"/>
</dbReference>
<dbReference type="SUPFAM" id="SSF47226">
    <property type="entry name" value="Histidine-containing phosphotransfer domain, HPT domain"/>
    <property type="match status" value="1"/>
</dbReference>
<dbReference type="SUPFAM" id="SSF52172">
    <property type="entry name" value="CheY-like"/>
    <property type="match status" value="1"/>
</dbReference>
<feature type="transmembrane region" description="Helical" evidence="17">
    <location>
        <begin position="229"/>
        <end position="245"/>
    </location>
</feature>
<evidence type="ECO:0000259" key="19">
    <source>
        <dbReference type="PROSITE" id="PS50110"/>
    </source>
</evidence>
<organism evidence="23 24">
    <name type="scientific">Croceicoccus mobilis</name>
    <dbReference type="NCBI Taxonomy" id="1703339"/>
    <lineage>
        <taxon>Bacteria</taxon>
        <taxon>Pseudomonadati</taxon>
        <taxon>Pseudomonadota</taxon>
        <taxon>Alphaproteobacteria</taxon>
        <taxon>Sphingomonadales</taxon>
        <taxon>Erythrobacteraceae</taxon>
        <taxon>Croceicoccus</taxon>
    </lineage>
</organism>
<comment type="caution">
    <text evidence="23">The sequence shown here is derived from an EMBL/GenBank/DDBJ whole genome shotgun (WGS) entry which is preliminary data.</text>
</comment>
<dbReference type="InterPro" id="IPR013656">
    <property type="entry name" value="PAS_4"/>
</dbReference>
<feature type="transmembrane region" description="Helical" evidence="17">
    <location>
        <begin position="77"/>
        <end position="95"/>
    </location>
</feature>
<dbReference type="SMART" id="SM00387">
    <property type="entry name" value="HATPase_c"/>
    <property type="match status" value="1"/>
</dbReference>
<dbReference type="InterPro" id="IPR005467">
    <property type="entry name" value="His_kinase_dom"/>
</dbReference>
<dbReference type="CDD" id="cd00130">
    <property type="entry name" value="PAS"/>
    <property type="match status" value="3"/>
</dbReference>
<dbReference type="InterPro" id="IPR000014">
    <property type="entry name" value="PAS"/>
</dbReference>
<evidence type="ECO:0000256" key="2">
    <source>
        <dbReference type="ARBA" id="ARBA00004429"/>
    </source>
</evidence>
<evidence type="ECO:0000256" key="7">
    <source>
        <dbReference type="ARBA" id="ARBA00022679"/>
    </source>
</evidence>
<feature type="transmembrane region" description="Helical" evidence="17">
    <location>
        <begin position="204"/>
        <end position="223"/>
    </location>
</feature>
<dbReference type="FunFam" id="3.30.565.10:FF:000078">
    <property type="entry name" value="Two-component sensor histidine kinase"/>
    <property type="match status" value="1"/>
</dbReference>
<feature type="transmembrane region" description="Helical" evidence="17">
    <location>
        <begin position="132"/>
        <end position="156"/>
    </location>
</feature>
<comment type="catalytic activity">
    <reaction evidence="1">
        <text>ATP + protein L-histidine = ADP + protein N-phospho-L-histidine.</text>
        <dbReference type="EC" id="2.7.13.3"/>
    </reaction>
</comment>
<dbReference type="PRINTS" id="PR00344">
    <property type="entry name" value="BCTRLSENSOR"/>
</dbReference>
<feature type="transmembrane region" description="Helical" evidence="17">
    <location>
        <begin position="168"/>
        <end position="192"/>
    </location>
</feature>
<evidence type="ECO:0000256" key="10">
    <source>
        <dbReference type="ARBA" id="ARBA00022777"/>
    </source>
</evidence>
<dbReference type="InterPro" id="IPR004358">
    <property type="entry name" value="Sig_transdc_His_kin-like_C"/>
</dbReference>
<evidence type="ECO:0000256" key="17">
    <source>
        <dbReference type="SAM" id="Phobius"/>
    </source>
</evidence>
<dbReference type="Pfam" id="PF05231">
    <property type="entry name" value="MASE1"/>
    <property type="match status" value="1"/>
</dbReference>
<dbReference type="PANTHER" id="PTHR43047:SF72">
    <property type="entry name" value="OSMOSENSING HISTIDINE PROTEIN KINASE SLN1"/>
    <property type="match status" value="1"/>
</dbReference>
<dbReference type="InterPro" id="IPR001789">
    <property type="entry name" value="Sig_transdc_resp-reg_receiver"/>
</dbReference>
<evidence type="ECO:0000259" key="20">
    <source>
        <dbReference type="PROSITE" id="PS50112"/>
    </source>
</evidence>
<dbReference type="Gene3D" id="3.30.565.10">
    <property type="entry name" value="Histidine kinase-like ATPase, C-terminal domain"/>
    <property type="match status" value="1"/>
</dbReference>
<dbReference type="Gene3D" id="1.10.287.130">
    <property type="match status" value="1"/>
</dbReference>
<name>A0A916Z1M5_9SPHN</name>
<dbReference type="Pfam" id="PF00072">
    <property type="entry name" value="Response_reg"/>
    <property type="match status" value="1"/>
</dbReference>
<keyword evidence="10" id="KW-0418">Kinase</keyword>
<feature type="domain" description="PAS" evidence="20">
    <location>
        <begin position="443"/>
        <end position="513"/>
    </location>
</feature>
<dbReference type="Gene3D" id="3.40.50.2300">
    <property type="match status" value="1"/>
</dbReference>
<dbReference type="NCBIfam" id="TIGR00229">
    <property type="entry name" value="sensory_box"/>
    <property type="match status" value="3"/>
</dbReference>
<keyword evidence="7" id="KW-0808">Transferase</keyword>
<dbReference type="InterPro" id="IPR003661">
    <property type="entry name" value="HisK_dim/P_dom"/>
</dbReference>